<evidence type="ECO:0000256" key="1">
    <source>
        <dbReference type="SAM" id="Phobius"/>
    </source>
</evidence>
<keyword evidence="3" id="KW-1185">Reference proteome</keyword>
<dbReference type="RefSeq" id="WP_268609529.1">
    <property type="nucleotide sequence ID" value="NZ_CP113797.1"/>
</dbReference>
<dbReference type="KEGG" id="tsin:OXH18_21575"/>
<reference evidence="2" key="1">
    <citation type="submission" date="2022-12" db="EMBL/GenBank/DDBJ databases">
        <title>Polyphasic identification of a Novel Hot-Spring Cyanobacterium Ocullathermofonsia sinensis gen nov. sp. nov. and Genomic Insights on its Adaptations to the Thermal Habitat.</title>
        <authorList>
            <person name="Daroch M."/>
            <person name="Tang J."/>
            <person name="Jiang Y."/>
        </authorList>
    </citation>
    <scope>NUCLEOTIDE SEQUENCE</scope>
    <source>
        <strain evidence="2">PKUAC-SCTA174</strain>
    </source>
</reference>
<protein>
    <submittedName>
        <fullName evidence="2">DUF3493 domain-containing protein</fullName>
    </submittedName>
</protein>
<sequence length="97" mass="10821">MTDLPPRSSQTLDPETRAQLLAELKSPYRGLRQFVYLACGASGCIGAFIFLTQLLAGRASAETALPNLALQVGIVVLMVSLFRWEQRTQRRKNNKKK</sequence>
<evidence type="ECO:0000313" key="2">
    <source>
        <dbReference type="EMBL" id="WAL59735.1"/>
    </source>
</evidence>
<keyword evidence="1" id="KW-0472">Membrane</keyword>
<keyword evidence="1" id="KW-1133">Transmembrane helix</keyword>
<gene>
    <name evidence="2" type="ORF">OXH18_21575</name>
</gene>
<feature type="transmembrane region" description="Helical" evidence="1">
    <location>
        <begin position="68"/>
        <end position="84"/>
    </location>
</feature>
<dbReference type="Proteomes" id="UP001163152">
    <property type="component" value="Chromosome"/>
</dbReference>
<feature type="transmembrane region" description="Helical" evidence="1">
    <location>
        <begin position="34"/>
        <end position="56"/>
    </location>
</feature>
<name>A0A9E9CB33_9CYAN</name>
<dbReference type="AlphaFoldDB" id="A0A9E9CB33"/>
<organism evidence="2 3">
    <name type="scientific">Thermocoleostomius sinensis A174</name>
    <dbReference type="NCBI Taxonomy" id="2016057"/>
    <lineage>
        <taxon>Bacteria</taxon>
        <taxon>Bacillati</taxon>
        <taxon>Cyanobacteriota</taxon>
        <taxon>Cyanophyceae</taxon>
        <taxon>Oculatellales</taxon>
        <taxon>Oculatellaceae</taxon>
        <taxon>Thermocoleostomius</taxon>
    </lineage>
</organism>
<dbReference type="EMBL" id="CP113797">
    <property type="protein sequence ID" value="WAL59735.1"/>
    <property type="molecule type" value="Genomic_DNA"/>
</dbReference>
<accession>A0A9E9CB33</accession>
<evidence type="ECO:0000313" key="3">
    <source>
        <dbReference type="Proteomes" id="UP001163152"/>
    </source>
</evidence>
<dbReference type="Pfam" id="PF11998">
    <property type="entry name" value="DUF3493"/>
    <property type="match status" value="1"/>
</dbReference>
<proteinExistence type="predicted"/>
<keyword evidence="1" id="KW-0812">Transmembrane</keyword>
<dbReference type="InterPro" id="IPR021883">
    <property type="entry name" value="LPA1-like"/>
</dbReference>